<comment type="caution">
    <text evidence="3">The sequence shown here is derived from an EMBL/GenBank/DDBJ whole genome shotgun (WGS) entry which is preliminary data.</text>
</comment>
<evidence type="ECO:0000313" key="2">
    <source>
        <dbReference type="EMBL" id="CAK9012352.1"/>
    </source>
</evidence>
<evidence type="ECO:0000313" key="4">
    <source>
        <dbReference type="Proteomes" id="UP001642484"/>
    </source>
</evidence>
<feature type="compositionally biased region" description="Low complexity" evidence="1">
    <location>
        <begin position="11"/>
        <end position="21"/>
    </location>
</feature>
<proteinExistence type="predicted"/>
<dbReference type="EMBL" id="CAXAMN010005113">
    <property type="protein sequence ID" value="CAK9012352.1"/>
    <property type="molecule type" value="Genomic_DNA"/>
</dbReference>
<dbReference type="Proteomes" id="UP001642484">
    <property type="component" value="Unassembled WGS sequence"/>
</dbReference>
<feature type="compositionally biased region" description="Polar residues" evidence="1">
    <location>
        <begin position="22"/>
        <end position="40"/>
    </location>
</feature>
<name>A0ABP0JH47_9DINO</name>
<protein>
    <submittedName>
        <fullName evidence="3">Uncharacterized protein</fullName>
    </submittedName>
</protein>
<feature type="region of interest" description="Disordered" evidence="1">
    <location>
        <begin position="1"/>
        <end position="58"/>
    </location>
</feature>
<keyword evidence="4" id="KW-1185">Reference proteome</keyword>
<feature type="region of interest" description="Disordered" evidence="1">
    <location>
        <begin position="93"/>
        <end position="127"/>
    </location>
</feature>
<organism evidence="3 4">
    <name type="scientific">Durusdinium trenchii</name>
    <dbReference type="NCBI Taxonomy" id="1381693"/>
    <lineage>
        <taxon>Eukaryota</taxon>
        <taxon>Sar</taxon>
        <taxon>Alveolata</taxon>
        <taxon>Dinophyceae</taxon>
        <taxon>Suessiales</taxon>
        <taxon>Symbiodiniaceae</taxon>
        <taxon>Durusdinium</taxon>
    </lineage>
</organism>
<dbReference type="EMBL" id="CAXAMN010005446">
    <property type="protein sequence ID" value="CAK9013727.1"/>
    <property type="molecule type" value="Genomic_DNA"/>
</dbReference>
<accession>A0ABP0JH47</accession>
<reference evidence="3 4" key="1">
    <citation type="submission" date="2024-02" db="EMBL/GenBank/DDBJ databases">
        <authorList>
            <person name="Chen Y."/>
            <person name="Shah S."/>
            <person name="Dougan E. K."/>
            <person name="Thang M."/>
            <person name="Chan C."/>
        </authorList>
    </citation>
    <scope>NUCLEOTIDE SEQUENCE [LARGE SCALE GENOMIC DNA]</scope>
</reference>
<evidence type="ECO:0000313" key="3">
    <source>
        <dbReference type="EMBL" id="CAK9013727.1"/>
    </source>
</evidence>
<gene>
    <name evidence="2" type="ORF">CCMP2556_LOCUS10817</name>
    <name evidence="3" type="ORF">CCMP2556_LOCUS11393</name>
</gene>
<sequence>MKAHYQAPSTEALLEASSSASFRQTDLQQEQSPTFQGQSTTHHDFQAPPATAVKQVQSNAAIPNAQALQPVPFEGESSMKIHYQAPWNEALKAAGSSALQRESGIEVRDATVPFEGQSTTHEDYRAPPLEKLSQFLRQPPRDEAFATVPFEGESSMKAHYIQRPQQKPC</sequence>
<evidence type="ECO:0000256" key="1">
    <source>
        <dbReference type="SAM" id="MobiDB-lite"/>
    </source>
</evidence>